<name>A0A5E4MK30_9HEMI</name>
<proteinExistence type="predicted"/>
<accession>A0A5E4MK30</accession>
<dbReference type="AlphaFoldDB" id="A0A5E4MK30"/>
<keyword evidence="2" id="KW-1185">Reference proteome</keyword>
<evidence type="ECO:0000313" key="2">
    <source>
        <dbReference type="Proteomes" id="UP000325440"/>
    </source>
</evidence>
<gene>
    <name evidence="1" type="ORF">CINCED_3A017320</name>
</gene>
<sequence>MTPRYFACDTNLTRAPFIRISGERASGPLTKSASVFSTGKQLVSLPPLEGRNECLIGPGFDLGSGAGLHHDRLVISMVAFSKSSKMRFHKRRPFEISFATTIDLCRITAW</sequence>
<protein>
    <submittedName>
        <fullName evidence="1">Uncharacterized protein</fullName>
    </submittedName>
</protein>
<dbReference type="Proteomes" id="UP000325440">
    <property type="component" value="Unassembled WGS sequence"/>
</dbReference>
<organism evidence="1 2">
    <name type="scientific">Cinara cedri</name>
    <dbReference type="NCBI Taxonomy" id="506608"/>
    <lineage>
        <taxon>Eukaryota</taxon>
        <taxon>Metazoa</taxon>
        <taxon>Ecdysozoa</taxon>
        <taxon>Arthropoda</taxon>
        <taxon>Hexapoda</taxon>
        <taxon>Insecta</taxon>
        <taxon>Pterygota</taxon>
        <taxon>Neoptera</taxon>
        <taxon>Paraneoptera</taxon>
        <taxon>Hemiptera</taxon>
        <taxon>Sternorrhyncha</taxon>
        <taxon>Aphidomorpha</taxon>
        <taxon>Aphidoidea</taxon>
        <taxon>Aphididae</taxon>
        <taxon>Lachninae</taxon>
        <taxon>Cinara</taxon>
    </lineage>
</organism>
<reference evidence="1 2" key="1">
    <citation type="submission" date="2019-08" db="EMBL/GenBank/DDBJ databases">
        <authorList>
            <person name="Alioto T."/>
            <person name="Alioto T."/>
            <person name="Gomez Garrido J."/>
        </authorList>
    </citation>
    <scope>NUCLEOTIDE SEQUENCE [LARGE SCALE GENOMIC DNA]</scope>
</reference>
<dbReference type="EMBL" id="CABPRJ010000507">
    <property type="protein sequence ID" value="VVC30164.1"/>
    <property type="molecule type" value="Genomic_DNA"/>
</dbReference>
<evidence type="ECO:0000313" key="1">
    <source>
        <dbReference type="EMBL" id="VVC30164.1"/>
    </source>
</evidence>